<protein>
    <submittedName>
        <fullName evidence="1">Uncharacterized protein</fullName>
    </submittedName>
</protein>
<gene>
    <name evidence="1" type="ORF">PMAYCL1PPCAC_03267</name>
</gene>
<dbReference type="EMBL" id="BTRK01000001">
    <property type="protein sequence ID" value="GMR33072.1"/>
    <property type="molecule type" value="Genomic_DNA"/>
</dbReference>
<name>A0AAN4Z854_9BILA</name>
<dbReference type="AlphaFoldDB" id="A0AAN4Z854"/>
<proteinExistence type="predicted"/>
<feature type="non-terminal residue" evidence="1">
    <location>
        <position position="1"/>
    </location>
</feature>
<accession>A0AAN4Z854</accession>
<organism evidence="1 2">
    <name type="scientific">Pristionchus mayeri</name>
    <dbReference type="NCBI Taxonomy" id="1317129"/>
    <lineage>
        <taxon>Eukaryota</taxon>
        <taxon>Metazoa</taxon>
        <taxon>Ecdysozoa</taxon>
        <taxon>Nematoda</taxon>
        <taxon>Chromadorea</taxon>
        <taxon>Rhabditida</taxon>
        <taxon>Rhabditina</taxon>
        <taxon>Diplogasteromorpha</taxon>
        <taxon>Diplogasteroidea</taxon>
        <taxon>Neodiplogasteridae</taxon>
        <taxon>Pristionchus</taxon>
    </lineage>
</organism>
<reference evidence="2" key="1">
    <citation type="submission" date="2022-10" db="EMBL/GenBank/DDBJ databases">
        <title>Genome assembly of Pristionchus species.</title>
        <authorList>
            <person name="Yoshida K."/>
            <person name="Sommer R.J."/>
        </authorList>
    </citation>
    <scope>NUCLEOTIDE SEQUENCE [LARGE SCALE GENOMIC DNA]</scope>
    <source>
        <strain evidence="2">RS5460</strain>
    </source>
</reference>
<comment type="caution">
    <text evidence="1">The sequence shown here is derived from an EMBL/GenBank/DDBJ whole genome shotgun (WGS) entry which is preliminary data.</text>
</comment>
<evidence type="ECO:0000313" key="2">
    <source>
        <dbReference type="Proteomes" id="UP001328107"/>
    </source>
</evidence>
<keyword evidence="2" id="KW-1185">Reference proteome</keyword>
<dbReference type="Proteomes" id="UP001328107">
    <property type="component" value="Unassembled WGS sequence"/>
</dbReference>
<sequence>SREPRGGRSFYYHFDRFFEIATTRTQPADSLSGIHCSAGGRVDLTQTLHADRMCARRFGALIVFLSGDGSGSVSFHLLYRLELEERPGGVQRCPILRVGRVVSRDIEYTACHFE</sequence>
<evidence type="ECO:0000313" key="1">
    <source>
        <dbReference type="EMBL" id="GMR33072.1"/>
    </source>
</evidence>